<keyword evidence="2" id="KW-1185">Reference proteome</keyword>
<accession>A0A917IDF2</accession>
<name>A0A917IDF2_9MICO</name>
<dbReference type="Proteomes" id="UP000657592">
    <property type="component" value="Unassembled WGS sequence"/>
</dbReference>
<dbReference type="EMBL" id="BMJY01000001">
    <property type="protein sequence ID" value="GGH34339.1"/>
    <property type="molecule type" value="Genomic_DNA"/>
</dbReference>
<comment type="caution">
    <text evidence="1">The sequence shown here is derived from an EMBL/GenBank/DDBJ whole genome shotgun (WGS) entry which is preliminary data.</text>
</comment>
<gene>
    <name evidence="1" type="ORF">GCM10010921_01970</name>
</gene>
<proteinExistence type="predicted"/>
<organism evidence="1 2">
    <name type="scientific">Microbacterium album</name>
    <dbReference type="NCBI Taxonomy" id="2053191"/>
    <lineage>
        <taxon>Bacteria</taxon>
        <taxon>Bacillati</taxon>
        <taxon>Actinomycetota</taxon>
        <taxon>Actinomycetes</taxon>
        <taxon>Micrococcales</taxon>
        <taxon>Microbacteriaceae</taxon>
        <taxon>Microbacterium</taxon>
    </lineage>
</organism>
<protein>
    <submittedName>
        <fullName evidence="1">Uncharacterized protein</fullName>
    </submittedName>
</protein>
<sequence>MQTMVRTEVGIDDRSYYLAQGQDVEALKRRIEEAARSGPVFVDFTVVGNRSVSVLVSSASRIVFTIETVQYDPRDNGDEEAPYGGLFDGL</sequence>
<reference evidence="1" key="1">
    <citation type="journal article" date="2014" name="Int. J. Syst. Evol. Microbiol.">
        <title>Complete genome sequence of Corynebacterium casei LMG S-19264T (=DSM 44701T), isolated from a smear-ripened cheese.</title>
        <authorList>
            <consortium name="US DOE Joint Genome Institute (JGI-PGF)"/>
            <person name="Walter F."/>
            <person name="Albersmeier A."/>
            <person name="Kalinowski J."/>
            <person name="Ruckert C."/>
        </authorList>
    </citation>
    <scope>NUCLEOTIDE SEQUENCE</scope>
    <source>
        <strain evidence="1">CGMCC 1.15794</strain>
    </source>
</reference>
<evidence type="ECO:0000313" key="1">
    <source>
        <dbReference type="EMBL" id="GGH34339.1"/>
    </source>
</evidence>
<dbReference type="AlphaFoldDB" id="A0A917IDF2"/>
<reference evidence="1" key="2">
    <citation type="submission" date="2020-09" db="EMBL/GenBank/DDBJ databases">
        <authorList>
            <person name="Sun Q."/>
            <person name="Zhou Y."/>
        </authorList>
    </citation>
    <scope>NUCLEOTIDE SEQUENCE</scope>
    <source>
        <strain evidence="1">CGMCC 1.15794</strain>
    </source>
</reference>
<evidence type="ECO:0000313" key="2">
    <source>
        <dbReference type="Proteomes" id="UP000657592"/>
    </source>
</evidence>